<dbReference type="SUPFAM" id="SSF57667">
    <property type="entry name" value="beta-beta-alpha zinc fingers"/>
    <property type="match status" value="1"/>
</dbReference>
<evidence type="ECO:0000256" key="5">
    <source>
        <dbReference type="ARBA" id="ARBA00023242"/>
    </source>
</evidence>
<evidence type="ECO:0000313" key="10">
    <source>
        <dbReference type="Proteomes" id="UP000499080"/>
    </source>
</evidence>
<organism evidence="9 10">
    <name type="scientific">Araneus ventricosus</name>
    <name type="common">Orbweaver spider</name>
    <name type="synonym">Epeira ventricosa</name>
    <dbReference type="NCBI Taxonomy" id="182803"/>
    <lineage>
        <taxon>Eukaryota</taxon>
        <taxon>Metazoa</taxon>
        <taxon>Ecdysozoa</taxon>
        <taxon>Arthropoda</taxon>
        <taxon>Chelicerata</taxon>
        <taxon>Arachnida</taxon>
        <taxon>Araneae</taxon>
        <taxon>Araneomorphae</taxon>
        <taxon>Entelegynae</taxon>
        <taxon>Araneoidea</taxon>
        <taxon>Araneidae</taxon>
        <taxon>Araneus</taxon>
    </lineage>
</organism>
<feature type="region of interest" description="Disordered" evidence="7">
    <location>
        <begin position="33"/>
        <end position="52"/>
    </location>
</feature>
<evidence type="ECO:0000256" key="1">
    <source>
        <dbReference type="ARBA" id="ARBA00022723"/>
    </source>
</evidence>
<protein>
    <recommendedName>
        <fullName evidence="8">C2H2-type domain-containing protein</fullName>
    </recommendedName>
</protein>
<dbReference type="Gene3D" id="3.30.160.60">
    <property type="entry name" value="Classic Zinc Finger"/>
    <property type="match status" value="2"/>
</dbReference>
<dbReference type="GO" id="GO:0008270">
    <property type="term" value="F:zinc ion binding"/>
    <property type="evidence" value="ECO:0007669"/>
    <property type="project" value="UniProtKB-KW"/>
</dbReference>
<dbReference type="GO" id="GO:0000978">
    <property type="term" value="F:RNA polymerase II cis-regulatory region sequence-specific DNA binding"/>
    <property type="evidence" value="ECO:0007669"/>
    <property type="project" value="TreeGrafter"/>
</dbReference>
<sequence length="343" mass="39005">MDRYLCQLCYTIVTCGERHPCFFYKNDDNVYSLPDPDDKGNTRKAQQNDTEESEKLSTCLAENNRQVPLLNASKEKRTFYCLSNKMSYKERHGHPSDILPTGSLLNVPSHIVQSKENRTANFRNPYESSEPIYRSQSDIRGSSRRKSIPQKIYKPNEGIDNDSNSFHIESSAECRTSHDESDWNVFKNGKSHFLANPKSNAKQAHTNSQNFSEASSLLHCVAFPQGFEETNEILTEDLRDITDAPISYEMTSQVRNTSGLSTAKVKELLNSVGDTNAIAGPSGISMHLLKDPEKRKFTCDLCDKEFDLQSQFDTHYRRHTNEKPFVCDVCKKGSTRQGNLIKH</sequence>
<reference evidence="9 10" key="1">
    <citation type="journal article" date="2019" name="Sci. Rep.">
        <title>Orb-weaving spider Araneus ventricosus genome elucidates the spidroin gene catalogue.</title>
        <authorList>
            <person name="Kono N."/>
            <person name="Nakamura H."/>
            <person name="Ohtoshi R."/>
            <person name="Moran D.A.P."/>
            <person name="Shinohara A."/>
            <person name="Yoshida Y."/>
            <person name="Fujiwara M."/>
            <person name="Mori M."/>
            <person name="Tomita M."/>
            <person name="Arakawa K."/>
        </authorList>
    </citation>
    <scope>NUCLEOTIDE SEQUENCE [LARGE SCALE GENOMIC DNA]</scope>
</reference>
<comment type="caution">
    <text evidence="9">The sequence shown here is derived from an EMBL/GenBank/DDBJ whole genome shotgun (WGS) entry which is preliminary data.</text>
</comment>
<dbReference type="GO" id="GO:0000981">
    <property type="term" value="F:DNA-binding transcription factor activity, RNA polymerase II-specific"/>
    <property type="evidence" value="ECO:0007669"/>
    <property type="project" value="TreeGrafter"/>
</dbReference>
<accession>A0A4Y2UYL3</accession>
<keyword evidence="1" id="KW-0479">Metal-binding</keyword>
<evidence type="ECO:0000256" key="3">
    <source>
        <dbReference type="ARBA" id="ARBA00022771"/>
    </source>
</evidence>
<dbReference type="InterPro" id="IPR013087">
    <property type="entry name" value="Znf_C2H2_type"/>
</dbReference>
<evidence type="ECO:0000313" key="9">
    <source>
        <dbReference type="EMBL" id="GBO18099.1"/>
    </source>
</evidence>
<dbReference type="EMBL" id="BGPR01041754">
    <property type="protein sequence ID" value="GBO18099.1"/>
    <property type="molecule type" value="Genomic_DNA"/>
</dbReference>
<feature type="region of interest" description="Disordered" evidence="7">
    <location>
        <begin position="122"/>
        <end position="165"/>
    </location>
</feature>
<dbReference type="Proteomes" id="UP000499080">
    <property type="component" value="Unassembled WGS sequence"/>
</dbReference>
<evidence type="ECO:0000256" key="6">
    <source>
        <dbReference type="PROSITE-ProRule" id="PRU00042"/>
    </source>
</evidence>
<feature type="domain" description="C2H2-type" evidence="8">
    <location>
        <begin position="297"/>
        <end position="324"/>
    </location>
</feature>
<evidence type="ECO:0000256" key="7">
    <source>
        <dbReference type="SAM" id="MobiDB-lite"/>
    </source>
</evidence>
<name>A0A4Y2UYL3_ARAVE</name>
<evidence type="ECO:0000256" key="4">
    <source>
        <dbReference type="ARBA" id="ARBA00022833"/>
    </source>
</evidence>
<evidence type="ECO:0000259" key="8">
    <source>
        <dbReference type="PROSITE" id="PS50157"/>
    </source>
</evidence>
<evidence type="ECO:0000256" key="2">
    <source>
        <dbReference type="ARBA" id="ARBA00022737"/>
    </source>
</evidence>
<keyword evidence="2" id="KW-0677">Repeat</keyword>
<dbReference type="Pfam" id="PF00096">
    <property type="entry name" value="zf-C2H2"/>
    <property type="match status" value="1"/>
</dbReference>
<dbReference type="InterPro" id="IPR036236">
    <property type="entry name" value="Znf_C2H2_sf"/>
</dbReference>
<dbReference type="PANTHER" id="PTHR23235:SF142">
    <property type="entry name" value="ZINC FINGER PROTEIN 384"/>
    <property type="match status" value="1"/>
</dbReference>
<dbReference type="AlphaFoldDB" id="A0A4Y2UYL3"/>
<keyword evidence="5" id="KW-0539">Nucleus</keyword>
<keyword evidence="3 6" id="KW-0863">Zinc-finger</keyword>
<dbReference type="PROSITE" id="PS50157">
    <property type="entry name" value="ZINC_FINGER_C2H2_2"/>
    <property type="match status" value="1"/>
</dbReference>
<keyword evidence="10" id="KW-1185">Reference proteome</keyword>
<proteinExistence type="predicted"/>
<dbReference type="PANTHER" id="PTHR23235">
    <property type="entry name" value="KRUEPPEL-LIKE TRANSCRIPTION FACTOR"/>
    <property type="match status" value="1"/>
</dbReference>
<dbReference type="PROSITE" id="PS00028">
    <property type="entry name" value="ZINC_FINGER_C2H2_1"/>
    <property type="match status" value="1"/>
</dbReference>
<keyword evidence="4" id="KW-0862">Zinc</keyword>
<gene>
    <name evidence="9" type="ORF">AVEN_204568_1</name>
</gene>